<evidence type="ECO:0000256" key="5">
    <source>
        <dbReference type="ARBA" id="ARBA00023136"/>
    </source>
</evidence>
<dbReference type="VEuPathDB" id="TriTrypDB:ADEAN_000213200"/>
<dbReference type="InterPro" id="IPR001107">
    <property type="entry name" value="Band_7"/>
</dbReference>
<proteinExistence type="inferred from homology"/>
<dbReference type="PANTHER" id="PTHR23222:SF1">
    <property type="entry name" value="PROHIBITIN-2"/>
    <property type="match status" value="1"/>
</dbReference>
<sequence length="301" mass="33325">MSKVPPQPDFSRVAAETRKFLNKWGGLGNVAGLTALTGIGLFTAYGLTKSIYFVKGGCRAVKFNCFTGLYDKVYEEGANFAIPFVETPVIFDIRNRPIEIPTSSGSRDLQTVNMAVRVLYQPDVNELHQIYRHLGVNYSETVLPSLINEIIRAVIAQFNAADLLQKRPEVSHQIALMLAERAKRFSIVITDVSITQMSFGKEYTHAVEAKQVAQQMAERAKFRVEQALQEKEAAILLAKGEAQAATLVGNAAKNNPAFFELRGLEAARKIAAQLKENGQGRYLLDSDSLYLNVKNMDSSSF</sequence>
<dbReference type="SUPFAM" id="SSF117892">
    <property type="entry name" value="Band 7/SPFH domain"/>
    <property type="match status" value="1"/>
</dbReference>
<dbReference type="OrthoDB" id="275637at2759"/>
<name>A0A7G2C6J6_9TRYP</name>
<dbReference type="GO" id="GO:0005743">
    <property type="term" value="C:mitochondrial inner membrane"/>
    <property type="evidence" value="ECO:0007669"/>
    <property type="project" value="UniProtKB-SubCell"/>
</dbReference>
<evidence type="ECO:0000256" key="2">
    <source>
        <dbReference type="ARBA" id="ARBA00009658"/>
    </source>
</evidence>
<reference evidence="8 9" key="1">
    <citation type="submission" date="2020-08" db="EMBL/GenBank/DDBJ databases">
        <authorList>
            <person name="Newling K."/>
            <person name="Davey J."/>
            <person name="Forrester S."/>
        </authorList>
    </citation>
    <scope>NUCLEOTIDE SEQUENCE [LARGE SCALE GENOMIC DNA]</scope>
    <source>
        <strain evidence="9">Crithidia deanei Carvalho (ATCC PRA-265)</strain>
    </source>
</reference>
<evidence type="ECO:0000256" key="6">
    <source>
        <dbReference type="RuleBase" id="RU366048"/>
    </source>
</evidence>
<evidence type="ECO:0000256" key="3">
    <source>
        <dbReference type="ARBA" id="ARBA00022792"/>
    </source>
</evidence>
<dbReference type="FunFam" id="3.30.479.30:FF:000001">
    <property type="entry name" value="Prohibitin 2"/>
    <property type="match status" value="1"/>
</dbReference>
<dbReference type="PRINTS" id="PR00679">
    <property type="entry name" value="PROHIBITIN"/>
</dbReference>
<dbReference type="PANTHER" id="PTHR23222">
    <property type="entry name" value="PROHIBITIN"/>
    <property type="match status" value="1"/>
</dbReference>
<gene>
    <name evidence="8" type="ORF">ADEAN_000213200</name>
</gene>
<dbReference type="AlphaFoldDB" id="A0A7G2C6J6"/>
<dbReference type="SMART" id="SM00244">
    <property type="entry name" value="PHB"/>
    <property type="match status" value="1"/>
</dbReference>
<evidence type="ECO:0000313" key="8">
    <source>
        <dbReference type="EMBL" id="CAD2214681.1"/>
    </source>
</evidence>
<dbReference type="CDD" id="cd03401">
    <property type="entry name" value="SPFH_prohibitin"/>
    <property type="match status" value="1"/>
</dbReference>
<evidence type="ECO:0000313" key="9">
    <source>
        <dbReference type="Proteomes" id="UP000515908"/>
    </source>
</evidence>
<dbReference type="Gene3D" id="3.30.479.30">
    <property type="entry name" value="Band 7 domain"/>
    <property type="match status" value="1"/>
</dbReference>
<comment type="similarity">
    <text evidence="2 6">Belongs to the prohibitin family.</text>
</comment>
<dbReference type="InterPro" id="IPR000163">
    <property type="entry name" value="Prohibitin"/>
</dbReference>
<keyword evidence="5" id="KW-0472">Membrane</keyword>
<organism evidence="8 9">
    <name type="scientific">Angomonas deanei</name>
    <dbReference type="NCBI Taxonomy" id="59799"/>
    <lineage>
        <taxon>Eukaryota</taxon>
        <taxon>Discoba</taxon>
        <taxon>Euglenozoa</taxon>
        <taxon>Kinetoplastea</taxon>
        <taxon>Metakinetoplastina</taxon>
        <taxon>Trypanosomatida</taxon>
        <taxon>Trypanosomatidae</taxon>
        <taxon>Strigomonadinae</taxon>
        <taxon>Angomonas</taxon>
    </lineage>
</organism>
<feature type="domain" description="Band 7" evidence="7">
    <location>
        <begin position="49"/>
        <end position="211"/>
    </location>
</feature>
<evidence type="ECO:0000259" key="7">
    <source>
        <dbReference type="SMART" id="SM00244"/>
    </source>
</evidence>
<dbReference type="GO" id="GO:0007005">
    <property type="term" value="P:mitochondrion organization"/>
    <property type="evidence" value="ECO:0007669"/>
    <property type="project" value="TreeGrafter"/>
</dbReference>
<dbReference type="Proteomes" id="UP000515908">
    <property type="component" value="Chromosome 03"/>
</dbReference>
<evidence type="ECO:0000256" key="1">
    <source>
        <dbReference type="ARBA" id="ARBA00004273"/>
    </source>
</evidence>
<evidence type="ECO:0000256" key="4">
    <source>
        <dbReference type="ARBA" id="ARBA00023128"/>
    </source>
</evidence>
<accession>A0A7G2C6J6</accession>
<keyword evidence="9" id="KW-1185">Reference proteome</keyword>
<dbReference type="InterPro" id="IPR036013">
    <property type="entry name" value="Band_7/SPFH_dom_sf"/>
</dbReference>
<protein>
    <recommendedName>
        <fullName evidence="6">Prohibitin</fullName>
    </recommendedName>
</protein>
<keyword evidence="4" id="KW-0496">Mitochondrion</keyword>
<keyword evidence="3 6" id="KW-0999">Mitochondrion inner membrane</keyword>
<dbReference type="EMBL" id="LR877147">
    <property type="protein sequence ID" value="CAD2214681.1"/>
    <property type="molecule type" value="Genomic_DNA"/>
</dbReference>
<dbReference type="Pfam" id="PF01145">
    <property type="entry name" value="Band_7"/>
    <property type="match status" value="1"/>
</dbReference>
<comment type="subcellular location">
    <subcellularLocation>
        <location evidence="1 6">Mitochondrion inner membrane</location>
    </subcellularLocation>
</comment>